<proteinExistence type="predicted"/>
<reference evidence="3" key="1">
    <citation type="submission" date="2022-12" db="EMBL/GenBank/DDBJ databases">
        <title>Reclassification of two methanogenic archaea species isolated from the Kolyma lowland permafrost.</title>
        <authorList>
            <person name="Trubitsyn V.E."/>
            <person name="Rivkina E.M."/>
            <person name="Shcherbakova V.A."/>
        </authorList>
    </citation>
    <scope>NUCLEOTIDE SEQUENCE</scope>
    <source>
        <strain evidence="2">M2</strain>
        <strain evidence="3">MK4</strain>
    </source>
</reference>
<evidence type="ECO:0000256" key="1">
    <source>
        <dbReference type="SAM" id="Phobius"/>
    </source>
</evidence>
<comment type="caution">
    <text evidence="3">The sequence shown here is derived from an EMBL/GenBank/DDBJ whole genome shotgun (WGS) entry which is preliminary data.</text>
</comment>
<evidence type="ECO:0000313" key="4">
    <source>
        <dbReference type="Proteomes" id="UP001068021"/>
    </source>
</evidence>
<dbReference type="EMBL" id="JAPVES010000029">
    <property type="protein sequence ID" value="MCZ3371926.1"/>
    <property type="molecule type" value="Genomic_DNA"/>
</dbReference>
<keyword evidence="4" id="KW-1185">Reference proteome</keyword>
<gene>
    <name evidence="3" type="ORF">O3H35_04715</name>
    <name evidence="2" type="ORF">O3H54_11050</name>
</gene>
<dbReference type="Proteomes" id="UP001068021">
    <property type="component" value="Unassembled WGS sequence"/>
</dbReference>
<sequence>MMILIVSIAIGSMVFLKDTWKDQGIYLGIIWIIVLCSIGFGFLNIEELNKVGVSVINPGTGSSVNSQFVIYGSFENIPENKDIWLYTVPSMTKKYYPEIVPVIKLNNAHSADGSWEYYYIPSINGFKGVGKSFQIGIFISNKTDRIYIEHEITRLNGSTNGMSQLPGRIQDMGIKINVTKM</sequence>
<evidence type="ECO:0000313" key="2">
    <source>
        <dbReference type="EMBL" id="MCZ3366418.1"/>
    </source>
</evidence>
<accession>A0A9E5DMJ7</accession>
<keyword evidence="1" id="KW-0472">Membrane</keyword>
<evidence type="ECO:0000313" key="3">
    <source>
        <dbReference type="EMBL" id="MCZ3371926.1"/>
    </source>
</evidence>
<dbReference type="EMBL" id="JAPVER010000020">
    <property type="protein sequence ID" value="MCZ3366418.1"/>
    <property type="molecule type" value="Genomic_DNA"/>
</dbReference>
<name>A0A9E5DMJ7_9EURY</name>
<dbReference type="RefSeq" id="WP_048082911.1">
    <property type="nucleotide sequence ID" value="NZ_JAPVER010000020.1"/>
</dbReference>
<keyword evidence="1" id="KW-0812">Transmembrane</keyword>
<keyword evidence="1" id="KW-1133">Transmembrane helix</keyword>
<protein>
    <submittedName>
        <fullName evidence="3">Uncharacterized protein</fullName>
    </submittedName>
</protein>
<dbReference type="Proteomes" id="UP001074446">
    <property type="component" value="Unassembled WGS sequence"/>
</dbReference>
<feature type="transmembrane region" description="Helical" evidence="1">
    <location>
        <begin position="26"/>
        <end position="45"/>
    </location>
</feature>
<dbReference type="AlphaFoldDB" id="A0A9E5DMJ7"/>
<organism evidence="3">
    <name type="scientific">Methanobacterium veterum</name>
    <dbReference type="NCBI Taxonomy" id="408577"/>
    <lineage>
        <taxon>Archaea</taxon>
        <taxon>Methanobacteriati</taxon>
        <taxon>Methanobacteriota</taxon>
        <taxon>Methanomada group</taxon>
        <taxon>Methanobacteria</taxon>
        <taxon>Methanobacteriales</taxon>
        <taxon>Methanobacteriaceae</taxon>
        <taxon>Methanobacterium</taxon>
    </lineage>
</organism>